<evidence type="ECO:0000256" key="1">
    <source>
        <dbReference type="SAM" id="MobiDB-lite"/>
    </source>
</evidence>
<proteinExistence type="predicted"/>
<feature type="region of interest" description="Disordered" evidence="1">
    <location>
        <begin position="66"/>
        <end position="85"/>
    </location>
</feature>
<keyword evidence="3" id="KW-1185">Reference proteome</keyword>
<evidence type="ECO:0000313" key="2">
    <source>
        <dbReference type="EMBL" id="KZZ98531.1"/>
    </source>
</evidence>
<reference evidence="2 3" key="1">
    <citation type="journal article" date="2016" name="Genome Biol. Evol.">
        <title>Divergent and convergent evolution of fungal pathogenicity.</title>
        <authorList>
            <person name="Shang Y."/>
            <person name="Xiao G."/>
            <person name="Zheng P."/>
            <person name="Cen K."/>
            <person name="Zhan S."/>
            <person name="Wang C."/>
        </authorList>
    </citation>
    <scope>NUCLEOTIDE SEQUENCE [LARGE SCALE GENOMIC DNA]</scope>
    <source>
        <strain evidence="2 3">RCEF 2490</strain>
    </source>
</reference>
<accession>A0A168E8F2</accession>
<dbReference type="STRING" id="1081109.A0A168E8F2"/>
<organism evidence="2 3">
    <name type="scientific">Moelleriella libera RCEF 2490</name>
    <dbReference type="NCBI Taxonomy" id="1081109"/>
    <lineage>
        <taxon>Eukaryota</taxon>
        <taxon>Fungi</taxon>
        <taxon>Dikarya</taxon>
        <taxon>Ascomycota</taxon>
        <taxon>Pezizomycotina</taxon>
        <taxon>Sordariomycetes</taxon>
        <taxon>Hypocreomycetidae</taxon>
        <taxon>Hypocreales</taxon>
        <taxon>Clavicipitaceae</taxon>
        <taxon>Moelleriella</taxon>
    </lineage>
</organism>
<dbReference type="Proteomes" id="UP000078544">
    <property type="component" value="Unassembled WGS sequence"/>
</dbReference>
<dbReference type="EMBL" id="AZGY01000005">
    <property type="protein sequence ID" value="KZZ98531.1"/>
    <property type="molecule type" value="Genomic_DNA"/>
</dbReference>
<feature type="region of interest" description="Disordered" evidence="1">
    <location>
        <begin position="1"/>
        <end position="25"/>
    </location>
</feature>
<gene>
    <name evidence="2" type="ORF">AAL_03049</name>
</gene>
<evidence type="ECO:0000313" key="3">
    <source>
        <dbReference type="Proteomes" id="UP000078544"/>
    </source>
</evidence>
<sequence length="436" mass="48865">MLERLSASSHPPRRRRKARNLQPARHSLNEILQQNAGTPLFVRPVCWTDTHTRLLGASFVELPACDTPRPGNVPGSPPSRGHLRPSQAITTLSETLTEILMPDALHPILTSNAVRTIMSMLWPAAFDRAQLLPEFHIFFGDRVYRDAVRTQVMWNYPADGVRSSQVSFSSISTRSVDSSVASTPTPSPHNPANLPMMCYIGKNQLASMRKNLFRVPFGPERGWNAPVVRLQRLRARCLVPDNTDYDAHFVAIFLVMAQRHFYGAPRPSPRRDSLWSCGNGRPERPAFEDIKLRILTHDNETAEFIVYTAVITARFLDRFHEPACAPSHADGMDDGAPGMQIEFTRVPIWPILGLRERLGKALGEEVVGQFDASVMETWEESDAEGRQRKDSKRRREALSEVLNGSFEEDTGSDEQCSPLNVKRRRLAEGSPVGVVA</sequence>
<feature type="region of interest" description="Disordered" evidence="1">
    <location>
        <begin position="377"/>
        <end position="422"/>
    </location>
</feature>
<name>A0A168E8F2_9HYPO</name>
<dbReference type="AlphaFoldDB" id="A0A168E8F2"/>
<protein>
    <submittedName>
        <fullName evidence="2">Uncharacterized protein</fullName>
    </submittedName>
</protein>
<dbReference type="OrthoDB" id="5236816at2759"/>
<comment type="caution">
    <text evidence="2">The sequence shown here is derived from an EMBL/GenBank/DDBJ whole genome shotgun (WGS) entry which is preliminary data.</text>
</comment>